<dbReference type="EMBL" id="LN862025">
    <property type="protein sequence ID" value="CDQ07978.1"/>
    <property type="molecule type" value="Genomic_DNA"/>
</dbReference>
<evidence type="ECO:0000313" key="1">
    <source>
        <dbReference type="EMBL" id="CDQ07978.1"/>
    </source>
</evidence>
<name>A0A1I9GB67_BRUMA</name>
<reference evidence="1" key="1">
    <citation type="journal article" date="2007" name="Science">
        <title>Draft genome of the filarial nematode parasite Brugia malayi.</title>
        <authorList>
            <person name="Ghedin E."/>
            <person name="Wang S."/>
            <person name="Spiro D."/>
            <person name="Caler E."/>
            <person name="Zhao Q."/>
            <person name="Crabtree J."/>
            <person name="Allen J.E."/>
            <person name="Delcher A.L."/>
            <person name="Guiliano D.B."/>
            <person name="Miranda-Saavedra D."/>
            <person name="Angiuoli S.V."/>
            <person name="Creasy T."/>
            <person name="Amedeo P."/>
            <person name="Haas B."/>
            <person name="El-Sayed N.M."/>
            <person name="Wortman J.R."/>
            <person name="Feldblyum T."/>
            <person name="Tallon L."/>
            <person name="Schatz M."/>
            <person name="Shumway M."/>
            <person name="Koo H."/>
            <person name="Salzberg S.L."/>
            <person name="Schobel S."/>
            <person name="Pertea M."/>
            <person name="Pop M."/>
            <person name="White O."/>
            <person name="Barton G.J."/>
            <person name="Carlow C.K."/>
            <person name="Crawford M.J."/>
            <person name="Daub J."/>
            <person name="Dimmic M.W."/>
            <person name="Estes C.F."/>
            <person name="Foster J.M."/>
            <person name="Ganatra M."/>
            <person name="Gregory W.F."/>
            <person name="Johnson N.M."/>
            <person name="Jin J."/>
            <person name="Komuniecki R."/>
            <person name="Korf I."/>
            <person name="Kumar S."/>
            <person name="Laney S."/>
            <person name="Li B.W."/>
            <person name="Li W."/>
            <person name="Lindblom T.H."/>
            <person name="Lustigman S."/>
            <person name="Ma D."/>
            <person name="Maina C.V."/>
            <person name="Martin D.M."/>
            <person name="McCarter J.P."/>
            <person name="McReynolds L."/>
            <person name="Mitreva M."/>
            <person name="Nutman T.B."/>
            <person name="Parkinson J."/>
            <person name="Peregrin-Alvarez J.M."/>
            <person name="Poole C."/>
            <person name="Ren Q."/>
            <person name="Saunders L."/>
            <person name="Sluder A.E."/>
            <person name="Smith K."/>
            <person name="Stanke M."/>
            <person name="Unnasch T.R."/>
            <person name="Ware J."/>
            <person name="Wei A.D."/>
            <person name="Weil G."/>
            <person name="Williams D.J."/>
            <person name="Zhang Y."/>
            <person name="Williams S.A."/>
            <person name="Fraser-Liggett C."/>
            <person name="Slatko B."/>
            <person name="Blaxter M.L."/>
            <person name="Scott A.L."/>
        </authorList>
    </citation>
    <scope>NUCLEOTIDE SEQUENCE</scope>
    <source>
        <strain evidence="1">FR3</strain>
    </source>
</reference>
<dbReference type="AlphaFoldDB" id="A0A1I9GB67"/>
<protein>
    <submittedName>
        <fullName evidence="1">Bm12309</fullName>
    </submittedName>
</protein>
<proteinExistence type="predicted"/>
<sequence>MVDPIDGFPYIEPILHTWDEAYLVIVDDIFDVFLDSVYLVDLPGPGSALVSQIDQENCPFHLDFQILWHIDF</sequence>
<accession>A0A1I9GB67</accession>
<organism evidence="1">
    <name type="scientific">Brugia malayi</name>
    <name type="common">Filarial nematode worm</name>
    <dbReference type="NCBI Taxonomy" id="6279"/>
    <lineage>
        <taxon>Eukaryota</taxon>
        <taxon>Metazoa</taxon>
        <taxon>Ecdysozoa</taxon>
        <taxon>Nematoda</taxon>
        <taxon>Chromadorea</taxon>
        <taxon>Rhabditida</taxon>
        <taxon>Spirurina</taxon>
        <taxon>Spiruromorpha</taxon>
        <taxon>Filarioidea</taxon>
        <taxon>Onchocercidae</taxon>
        <taxon>Brugia</taxon>
    </lineage>
</organism>
<reference evidence="1" key="2">
    <citation type="submission" date="2012-12" db="EMBL/GenBank/DDBJ databases">
        <authorList>
            <consortium name="WormBase Consortium"/>
            <person name="Ghedin E."/>
            <person name="Paulini M."/>
        </authorList>
    </citation>
    <scope>NUCLEOTIDE SEQUENCE</scope>
    <source>
        <strain evidence="1">FR3</strain>
    </source>
</reference>
<gene>
    <name evidence="1" type="primary">Bm12309</name>
    <name evidence="1" type="ORF">BM_Bm12309</name>
</gene>